<gene>
    <name evidence="2" type="ORF">GOMPHAMPRED_002389</name>
</gene>
<evidence type="ECO:0000313" key="3">
    <source>
        <dbReference type="Proteomes" id="UP000664169"/>
    </source>
</evidence>
<evidence type="ECO:0000256" key="1">
    <source>
        <dbReference type="SAM" id="MobiDB-lite"/>
    </source>
</evidence>
<comment type="caution">
    <text evidence="2">The sequence shown here is derived from an EMBL/GenBank/DDBJ whole genome shotgun (WGS) entry which is preliminary data.</text>
</comment>
<proteinExistence type="predicted"/>
<dbReference type="Proteomes" id="UP000664169">
    <property type="component" value="Unassembled WGS sequence"/>
</dbReference>
<dbReference type="AlphaFoldDB" id="A0A8H3FAJ3"/>
<organism evidence="2 3">
    <name type="scientific">Gomphillus americanus</name>
    <dbReference type="NCBI Taxonomy" id="1940652"/>
    <lineage>
        <taxon>Eukaryota</taxon>
        <taxon>Fungi</taxon>
        <taxon>Dikarya</taxon>
        <taxon>Ascomycota</taxon>
        <taxon>Pezizomycotina</taxon>
        <taxon>Lecanoromycetes</taxon>
        <taxon>OSLEUM clade</taxon>
        <taxon>Ostropomycetidae</taxon>
        <taxon>Ostropales</taxon>
        <taxon>Graphidaceae</taxon>
        <taxon>Gomphilloideae</taxon>
        <taxon>Gomphillus</taxon>
    </lineage>
</organism>
<accession>A0A8H3FAJ3</accession>
<feature type="region of interest" description="Disordered" evidence="1">
    <location>
        <begin position="215"/>
        <end position="276"/>
    </location>
</feature>
<dbReference type="EMBL" id="CAJPDQ010000017">
    <property type="protein sequence ID" value="CAF9921762.1"/>
    <property type="molecule type" value="Genomic_DNA"/>
</dbReference>
<name>A0A8H3FAJ3_9LECA</name>
<reference evidence="2" key="1">
    <citation type="submission" date="2021-03" db="EMBL/GenBank/DDBJ databases">
        <authorList>
            <person name="Tagirdzhanova G."/>
        </authorList>
    </citation>
    <scope>NUCLEOTIDE SEQUENCE</scope>
</reference>
<evidence type="ECO:0000313" key="2">
    <source>
        <dbReference type="EMBL" id="CAF9921762.1"/>
    </source>
</evidence>
<protein>
    <submittedName>
        <fullName evidence="2">Uncharacterized protein</fullName>
    </submittedName>
</protein>
<keyword evidence="3" id="KW-1185">Reference proteome</keyword>
<dbReference type="OrthoDB" id="514070at2759"/>
<feature type="compositionally biased region" description="Basic and acidic residues" evidence="1">
    <location>
        <begin position="254"/>
        <end position="263"/>
    </location>
</feature>
<sequence length="391" mass="42996">MTTKAELQDLLRFLTQDAKLHLKDSMSSIKALQTANLTKVEAISKSSVEDLTAIFSSTKSAKSVLSTAKRVIKKRDISETGVDDNVSTASKRRRSEPFEELINPDSLAAEESLLLPTLEISVADLEPIVLFTNRAPLVLAFAVVLLSYTYPHQPLSSRLSLAQAVVSANSRSKAVAIGLESGPSAEAEGWADGQPRIKVMGREIRVLRRWNYERPKATEPGPLQSGQNLAIGQPSESDEQETWTERTVPLWGLDTEKLRDSNKSKGSPGAAPTSSLPIFTAQAARNYLLRSFSRYSEATDASPTKKSSLKDATTAKEHNAALLLRALDILFASWKDTLSRDELDKRAWSWYVAVRPDVETGQKGWGEKGKVELSQILKMRKVAEKSEESAV</sequence>